<accession>A0A1R2B8M6</accession>
<evidence type="ECO:0000313" key="3">
    <source>
        <dbReference type="EMBL" id="OMJ72940.1"/>
    </source>
</evidence>
<keyword evidence="2" id="KW-0472">Membrane</keyword>
<keyword evidence="2" id="KW-0812">Transmembrane</keyword>
<feature type="region of interest" description="Disordered" evidence="1">
    <location>
        <begin position="181"/>
        <end position="207"/>
    </location>
</feature>
<feature type="compositionally biased region" description="Basic and acidic residues" evidence="1">
    <location>
        <begin position="187"/>
        <end position="197"/>
    </location>
</feature>
<evidence type="ECO:0000313" key="4">
    <source>
        <dbReference type="Proteomes" id="UP000187209"/>
    </source>
</evidence>
<feature type="transmembrane region" description="Helical" evidence="2">
    <location>
        <begin position="311"/>
        <end position="341"/>
    </location>
</feature>
<reference evidence="3 4" key="1">
    <citation type="submission" date="2016-11" db="EMBL/GenBank/DDBJ databases">
        <title>The macronuclear genome of Stentor coeruleus: a giant cell with tiny introns.</title>
        <authorList>
            <person name="Slabodnick M."/>
            <person name="Ruby J.G."/>
            <person name="Reiff S.B."/>
            <person name="Swart E.C."/>
            <person name="Gosai S."/>
            <person name="Prabakaran S."/>
            <person name="Witkowska E."/>
            <person name="Larue G.E."/>
            <person name="Fisher S."/>
            <person name="Freeman R.M."/>
            <person name="Gunawardena J."/>
            <person name="Chu W."/>
            <person name="Stover N.A."/>
            <person name="Gregory B.D."/>
            <person name="Nowacki M."/>
            <person name="Derisi J."/>
            <person name="Roy S.W."/>
            <person name="Marshall W.F."/>
            <person name="Sood P."/>
        </authorList>
    </citation>
    <scope>NUCLEOTIDE SEQUENCE [LARGE SCALE GENOMIC DNA]</scope>
    <source>
        <strain evidence="3">WM001</strain>
    </source>
</reference>
<organism evidence="3 4">
    <name type="scientific">Stentor coeruleus</name>
    <dbReference type="NCBI Taxonomy" id="5963"/>
    <lineage>
        <taxon>Eukaryota</taxon>
        <taxon>Sar</taxon>
        <taxon>Alveolata</taxon>
        <taxon>Ciliophora</taxon>
        <taxon>Postciliodesmatophora</taxon>
        <taxon>Heterotrichea</taxon>
        <taxon>Heterotrichida</taxon>
        <taxon>Stentoridae</taxon>
        <taxon>Stentor</taxon>
    </lineage>
</organism>
<protein>
    <submittedName>
        <fullName evidence="3">Uncharacterized protein</fullName>
    </submittedName>
</protein>
<name>A0A1R2B8M6_9CILI</name>
<keyword evidence="4" id="KW-1185">Reference proteome</keyword>
<evidence type="ECO:0000256" key="1">
    <source>
        <dbReference type="SAM" id="MobiDB-lite"/>
    </source>
</evidence>
<feature type="transmembrane region" description="Helical" evidence="2">
    <location>
        <begin position="353"/>
        <end position="376"/>
    </location>
</feature>
<feature type="compositionally biased region" description="Low complexity" evidence="1">
    <location>
        <begin position="1"/>
        <end position="16"/>
    </location>
</feature>
<dbReference type="Proteomes" id="UP000187209">
    <property type="component" value="Unassembled WGS sequence"/>
</dbReference>
<comment type="caution">
    <text evidence="3">The sequence shown here is derived from an EMBL/GenBank/DDBJ whole genome shotgun (WGS) entry which is preliminary data.</text>
</comment>
<feature type="region of interest" description="Disordered" evidence="1">
    <location>
        <begin position="1"/>
        <end position="65"/>
    </location>
</feature>
<dbReference type="AlphaFoldDB" id="A0A1R2B8M6"/>
<proteinExistence type="predicted"/>
<feature type="transmembrane region" description="Helical" evidence="2">
    <location>
        <begin position="275"/>
        <end position="299"/>
    </location>
</feature>
<dbReference type="EMBL" id="MPUH01000860">
    <property type="protein sequence ID" value="OMJ72940.1"/>
    <property type="molecule type" value="Genomic_DNA"/>
</dbReference>
<keyword evidence="2" id="KW-1133">Transmembrane helix</keyword>
<gene>
    <name evidence="3" type="ORF">SteCoe_28476</name>
</gene>
<evidence type="ECO:0000256" key="2">
    <source>
        <dbReference type="SAM" id="Phobius"/>
    </source>
</evidence>
<feature type="compositionally biased region" description="Polar residues" evidence="1">
    <location>
        <begin position="17"/>
        <end position="47"/>
    </location>
</feature>
<sequence>MSSSSSSSSQNSPNPSVDLNSNSRKIASNNEVQISQSESNASVNKNLSLKPPSTSTIPPIPFGEPPLPPSVLTGSILNKSANSSSQSSILMDAPRIPSANIQIINLPEKSSQNHSQVSAKANLPIGDLQINEYSKLSMEFYDLLETERIGLPEKIKFIPQSSSENLCPAKAEELKVHFSSSFSNNSKSDKYDHDSSNSEKSNLSMEPDEVSENIICIPENNCSPHIDPMMHQKLQPENMEISVDASINNSSANLNPQNQFFLYEKLIIKYSRLNILFSIIHAILSLVYMIPIPILLPILTIDVFGFISVKILNSCMCLSLLFLLGISLSVRLAITICLGSYVRNYIGNKDHQILSIVVVIFIILDCLEVCFIFHVYKMYNLMSYLDKEALKKIVKIMKSREYGWRESFKKIY</sequence>